<keyword evidence="3" id="KW-1185">Reference proteome</keyword>
<dbReference type="GO" id="GO:0047267">
    <property type="term" value="F:undecaprenyl-phosphate mannosyltransferase activity"/>
    <property type="evidence" value="ECO:0007669"/>
    <property type="project" value="UniProtKB-EC"/>
</dbReference>
<organism evidence="2 3">
    <name type="scientific">BD1-7 clade bacterium</name>
    <dbReference type="NCBI Taxonomy" id="2029982"/>
    <lineage>
        <taxon>Bacteria</taxon>
        <taxon>Pseudomonadati</taxon>
        <taxon>Pseudomonadota</taxon>
        <taxon>Gammaproteobacteria</taxon>
        <taxon>Cellvibrionales</taxon>
        <taxon>Spongiibacteraceae</taxon>
        <taxon>BD1-7 clade</taxon>
    </lineage>
</organism>
<accession>A0A5S9PVS6</accession>
<dbReference type="GO" id="GO:0006487">
    <property type="term" value="P:protein N-linked glycosylation"/>
    <property type="evidence" value="ECO:0007669"/>
    <property type="project" value="TreeGrafter"/>
</dbReference>
<proteinExistence type="predicted"/>
<feature type="domain" description="Glycosyltransferase 2-like" evidence="1">
    <location>
        <begin position="7"/>
        <end position="135"/>
    </location>
</feature>
<dbReference type="Proteomes" id="UP000441399">
    <property type="component" value="Unassembled WGS sequence"/>
</dbReference>
<dbReference type="PANTHER" id="PTHR10859:SF91">
    <property type="entry name" value="DOLICHYL-PHOSPHATE BETA-GLUCOSYLTRANSFERASE"/>
    <property type="match status" value="1"/>
</dbReference>
<gene>
    <name evidence="2" type="ORF">OPDIPICF_01351</name>
</gene>
<protein>
    <submittedName>
        <fullName evidence="2">Undecaprenyl-phosphate mannosyltransferase</fullName>
        <ecNumber evidence="2">2.4.1.54</ecNumber>
    </submittedName>
</protein>
<reference evidence="2 3" key="1">
    <citation type="submission" date="2019-11" db="EMBL/GenBank/DDBJ databases">
        <authorList>
            <person name="Holert J."/>
        </authorList>
    </citation>
    <scope>NUCLEOTIDE SEQUENCE [LARGE SCALE GENOMIC DNA]</scope>
    <source>
        <strain evidence="2">SB11_3</strain>
    </source>
</reference>
<dbReference type="EMBL" id="CACSIO010000012">
    <property type="protein sequence ID" value="CAA0108484.1"/>
    <property type="molecule type" value="Genomic_DNA"/>
</dbReference>
<dbReference type="InterPro" id="IPR001173">
    <property type="entry name" value="Glyco_trans_2-like"/>
</dbReference>
<keyword evidence="2" id="KW-0808">Transferase</keyword>
<name>A0A5S9PVS6_9GAMM</name>
<dbReference type="InterPro" id="IPR029044">
    <property type="entry name" value="Nucleotide-diphossugar_trans"/>
</dbReference>
<evidence type="ECO:0000313" key="2">
    <source>
        <dbReference type="EMBL" id="CAA0108484.1"/>
    </source>
</evidence>
<sequence>MTEPTICVVIPVYNHEHAIGITVNRILERDLTVILVDDGSEPGCAKVLRTLADEHTDVILEVHPQNRGKGGAVKTGLTVAEKRGFTHALQVDADGQHDTADIPRFIDACQQRPDALICGIPDYDETVPRHRLIARYLTHVWVWINTLSLDIKDSMCGYRVYPLVATNHMLERIYTGERMNFDVEVLVKLHWEDVPIVNLPTKVQYPIDGVSHFNLLQDNVLITAMHTRLFFGMLIRLPKILMQNTRRKQTAEGNH</sequence>
<evidence type="ECO:0000259" key="1">
    <source>
        <dbReference type="Pfam" id="PF00535"/>
    </source>
</evidence>
<dbReference type="CDD" id="cd04179">
    <property type="entry name" value="DPM_DPG-synthase_like"/>
    <property type="match status" value="1"/>
</dbReference>
<dbReference type="OrthoDB" id="9808633at2"/>
<dbReference type="EC" id="2.4.1.54" evidence="2"/>
<dbReference type="PANTHER" id="PTHR10859">
    <property type="entry name" value="GLYCOSYL TRANSFERASE"/>
    <property type="match status" value="1"/>
</dbReference>
<dbReference type="Pfam" id="PF00535">
    <property type="entry name" value="Glycos_transf_2"/>
    <property type="match status" value="1"/>
</dbReference>
<dbReference type="AlphaFoldDB" id="A0A5S9PVS6"/>
<dbReference type="Gene3D" id="3.90.550.10">
    <property type="entry name" value="Spore Coat Polysaccharide Biosynthesis Protein SpsA, Chain A"/>
    <property type="match status" value="1"/>
</dbReference>
<evidence type="ECO:0000313" key="3">
    <source>
        <dbReference type="Proteomes" id="UP000441399"/>
    </source>
</evidence>
<keyword evidence="2" id="KW-0328">Glycosyltransferase</keyword>
<dbReference type="SUPFAM" id="SSF53448">
    <property type="entry name" value="Nucleotide-diphospho-sugar transferases"/>
    <property type="match status" value="1"/>
</dbReference>